<sequence>MNWAAFGLLCVMLSGCSTTSGGCSGQSCDRPDSNNRELVIWWPADMRTGLENPQDTADYTVVPLRD</sequence>
<dbReference type="EMBL" id="CP024081">
    <property type="protein sequence ID" value="AVU78766.1"/>
    <property type="molecule type" value="Genomic_DNA"/>
</dbReference>
<protein>
    <submittedName>
        <fullName evidence="1">Type III secretion protein</fullName>
    </submittedName>
</protein>
<gene>
    <name evidence="1" type="ORF">CRX69_16520</name>
</gene>
<reference evidence="1 2" key="1">
    <citation type="journal article" date="2018" name="Front. Microbiol.">
        <title>Pseudomonas rhizophila S211, a New Plant Growth-Promoting Rhizobacterium with Potential in Pesticide-Bioremediation.</title>
        <authorList>
            <person name="Hassen W."/>
            <person name="Neifar M."/>
            <person name="Cherif H."/>
            <person name="Najjari A."/>
            <person name="Chouchane H."/>
            <person name="Driouich R.C."/>
            <person name="Salah A."/>
            <person name="Naili F."/>
            <person name="Mosbah A."/>
            <person name="Souissi Y."/>
            <person name="Raddadi N."/>
            <person name="Ouzari H.I."/>
            <person name="Fava F."/>
            <person name="Cherif A."/>
        </authorList>
    </citation>
    <scope>NUCLEOTIDE SEQUENCE [LARGE SCALE GENOMIC DNA]</scope>
    <source>
        <strain evidence="1 2">S211</strain>
    </source>
</reference>
<name>A0ABN5JZI8_9PSED</name>
<evidence type="ECO:0000313" key="2">
    <source>
        <dbReference type="Proteomes" id="UP000241936"/>
    </source>
</evidence>
<dbReference type="InterPro" id="IPR048207">
    <property type="entry name" value="HprT-like"/>
</dbReference>
<dbReference type="Proteomes" id="UP000241936">
    <property type="component" value="Chromosome"/>
</dbReference>
<proteinExistence type="predicted"/>
<evidence type="ECO:0000313" key="1">
    <source>
        <dbReference type="EMBL" id="AVU78766.1"/>
    </source>
</evidence>
<keyword evidence="2" id="KW-1185">Reference proteome</keyword>
<accession>A0ABN5JZI8</accession>
<dbReference type="NCBIfam" id="NF041532">
    <property type="entry name" value="HprT"/>
    <property type="match status" value="1"/>
</dbReference>
<organism evidence="1 2">
    <name type="scientific">Pseudomonas rhizophila</name>
    <dbReference type="NCBI Taxonomy" id="2045200"/>
    <lineage>
        <taxon>Bacteria</taxon>
        <taxon>Pseudomonadati</taxon>
        <taxon>Pseudomonadota</taxon>
        <taxon>Gammaproteobacteria</taxon>
        <taxon>Pseudomonadales</taxon>
        <taxon>Pseudomonadaceae</taxon>
        <taxon>Pseudomonas</taxon>
    </lineage>
</organism>